<sequence>MEDKKMNEIEEIEATEVDETQDSSNAGALLAGVIGGFIAYAVIGGAKKLRVIIEEKVAAKKLAEAAKTDKAEIDSADEDSEEN</sequence>
<reference evidence="4" key="1">
    <citation type="submission" date="2018-12" db="EMBL/GenBank/DDBJ databases">
        <title>Dusodibacter welbiota gen. nov., sp. nov., isolated from human faeces and emended description of the Oscillibacter genus.</title>
        <authorList>
            <person name="Le Roy T."/>
            <person name="Van der Smissen P."/>
            <person name="Delzenne N."/>
            <person name="Muccioli G."/>
            <person name="Collet J.F."/>
            <person name="Cani P.D."/>
        </authorList>
    </citation>
    <scope>NUCLEOTIDE SEQUENCE [LARGE SCALE GENOMIC DNA]</scope>
    <source>
        <strain evidence="4">J115</strain>
    </source>
</reference>
<name>A0A4D7AVS2_9FIRM</name>
<evidence type="ECO:0000256" key="2">
    <source>
        <dbReference type="SAM" id="Phobius"/>
    </source>
</evidence>
<dbReference type="EMBL" id="CP034413">
    <property type="protein sequence ID" value="QCI58527.1"/>
    <property type="molecule type" value="Genomic_DNA"/>
</dbReference>
<proteinExistence type="predicted"/>
<keyword evidence="2" id="KW-1133">Transmembrane helix</keyword>
<feature type="transmembrane region" description="Helical" evidence="2">
    <location>
        <begin position="26"/>
        <end position="46"/>
    </location>
</feature>
<keyword evidence="2" id="KW-0472">Membrane</keyword>
<protein>
    <submittedName>
        <fullName evidence="3">Uncharacterized protein</fullName>
    </submittedName>
</protein>
<dbReference type="KEGG" id="obj:EIO64_04250"/>
<keyword evidence="4" id="KW-1185">Reference proteome</keyword>
<dbReference type="AlphaFoldDB" id="A0A4D7AVS2"/>
<gene>
    <name evidence="3" type="ORF">EIO64_04250</name>
</gene>
<dbReference type="Proteomes" id="UP000298642">
    <property type="component" value="Chromosome"/>
</dbReference>
<organism evidence="3 4">
    <name type="scientific">Dysosmobacter welbionis</name>
    <dbReference type="NCBI Taxonomy" id="2093857"/>
    <lineage>
        <taxon>Bacteria</taxon>
        <taxon>Bacillati</taxon>
        <taxon>Bacillota</taxon>
        <taxon>Clostridia</taxon>
        <taxon>Eubacteriales</taxon>
        <taxon>Oscillospiraceae</taxon>
        <taxon>Dysosmobacter</taxon>
    </lineage>
</organism>
<dbReference type="RefSeq" id="WP_136890820.1">
    <property type="nucleotide sequence ID" value="NZ_CP034413.3"/>
</dbReference>
<accession>A0A4D7AVS2</accession>
<feature type="compositionally biased region" description="Basic and acidic residues" evidence="1">
    <location>
        <begin position="64"/>
        <end position="73"/>
    </location>
</feature>
<evidence type="ECO:0000256" key="1">
    <source>
        <dbReference type="SAM" id="MobiDB-lite"/>
    </source>
</evidence>
<evidence type="ECO:0000313" key="3">
    <source>
        <dbReference type="EMBL" id="QCI58527.1"/>
    </source>
</evidence>
<evidence type="ECO:0000313" key="4">
    <source>
        <dbReference type="Proteomes" id="UP000298642"/>
    </source>
</evidence>
<feature type="compositionally biased region" description="Acidic residues" evidence="1">
    <location>
        <begin position="74"/>
        <end position="83"/>
    </location>
</feature>
<keyword evidence="2" id="KW-0812">Transmembrane</keyword>
<feature type="region of interest" description="Disordered" evidence="1">
    <location>
        <begin position="64"/>
        <end position="83"/>
    </location>
</feature>